<keyword evidence="7" id="KW-0808">Transferase</keyword>
<dbReference type="GO" id="GO:0061630">
    <property type="term" value="F:ubiquitin protein ligase activity"/>
    <property type="evidence" value="ECO:0007669"/>
    <property type="project" value="UniProtKB-EC"/>
</dbReference>
<keyword evidence="6" id="KW-0853">WD repeat</keyword>
<feature type="domain" description="RING-type" evidence="20">
    <location>
        <begin position="91"/>
        <end position="139"/>
    </location>
</feature>
<dbReference type="EMBL" id="JAAAHY010000516">
    <property type="protein sequence ID" value="KAF9962892.1"/>
    <property type="molecule type" value="Genomic_DNA"/>
</dbReference>
<evidence type="ECO:0000256" key="13">
    <source>
        <dbReference type="ARBA" id="ARBA00022833"/>
    </source>
</evidence>
<evidence type="ECO:0000256" key="18">
    <source>
        <dbReference type="SAM" id="Coils"/>
    </source>
</evidence>
<evidence type="ECO:0000256" key="3">
    <source>
        <dbReference type="ARBA" id="ARBA00004906"/>
    </source>
</evidence>
<keyword evidence="12" id="KW-0833">Ubl conjugation pathway</keyword>
<feature type="region of interest" description="Disordered" evidence="19">
    <location>
        <begin position="435"/>
        <end position="458"/>
    </location>
</feature>
<dbReference type="Pfam" id="PF13445">
    <property type="entry name" value="zf-RING_UBOX"/>
    <property type="match status" value="1"/>
</dbReference>
<organism evidence="21 22">
    <name type="scientific">Mortierella alpina</name>
    <name type="common">Oleaginous fungus</name>
    <name type="synonym">Mortierella renispora</name>
    <dbReference type="NCBI Taxonomy" id="64518"/>
    <lineage>
        <taxon>Eukaryota</taxon>
        <taxon>Fungi</taxon>
        <taxon>Fungi incertae sedis</taxon>
        <taxon>Mucoromycota</taxon>
        <taxon>Mortierellomycotina</taxon>
        <taxon>Mortierellomycetes</taxon>
        <taxon>Mortierellales</taxon>
        <taxon>Mortierellaceae</taxon>
        <taxon>Mortierella</taxon>
    </lineage>
</organism>
<comment type="caution">
    <text evidence="21">The sequence shown here is derived from an EMBL/GenBank/DDBJ whole genome shotgun (WGS) entry which is preliminary data.</text>
</comment>
<keyword evidence="11 17" id="KW-0863">Zinc-finger</keyword>
<feature type="compositionally biased region" description="Low complexity" evidence="19">
    <location>
        <begin position="442"/>
        <end position="454"/>
    </location>
</feature>
<evidence type="ECO:0000256" key="8">
    <source>
        <dbReference type="ARBA" id="ARBA00022723"/>
    </source>
</evidence>
<evidence type="ECO:0000256" key="9">
    <source>
        <dbReference type="ARBA" id="ARBA00022737"/>
    </source>
</evidence>
<evidence type="ECO:0000256" key="12">
    <source>
        <dbReference type="ARBA" id="ARBA00022786"/>
    </source>
</evidence>
<evidence type="ECO:0000313" key="22">
    <source>
        <dbReference type="Proteomes" id="UP000738359"/>
    </source>
</evidence>
<dbReference type="AlphaFoldDB" id="A0A9P6M2C0"/>
<dbReference type="EC" id="2.3.2.27" evidence="4"/>
<dbReference type="InterPro" id="IPR015943">
    <property type="entry name" value="WD40/YVTN_repeat-like_dom_sf"/>
</dbReference>
<evidence type="ECO:0000256" key="17">
    <source>
        <dbReference type="PROSITE-ProRule" id="PRU00175"/>
    </source>
</evidence>
<dbReference type="InterPro" id="IPR027370">
    <property type="entry name" value="Znf-RING_euk"/>
</dbReference>
<evidence type="ECO:0000256" key="15">
    <source>
        <dbReference type="ARBA" id="ARBA00023242"/>
    </source>
</evidence>
<dbReference type="GO" id="GO:0016567">
    <property type="term" value="P:protein ubiquitination"/>
    <property type="evidence" value="ECO:0007669"/>
    <property type="project" value="InterPro"/>
</dbReference>
<keyword evidence="14" id="KW-0234">DNA repair</keyword>
<dbReference type="PANTHER" id="PTHR16047">
    <property type="entry name" value="RFWD3 PROTEIN"/>
    <property type="match status" value="1"/>
</dbReference>
<proteinExistence type="predicted"/>
<evidence type="ECO:0000256" key="10">
    <source>
        <dbReference type="ARBA" id="ARBA00022763"/>
    </source>
</evidence>
<reference evidence="21" key="1">
    <citation type="journal article" date="2020" name="Fungal Divers.">
        <title>Resolving the Mortierellaceae phylogeny through synthesis of multi-gene phylogenetics and phylogenomics.</title>
        <authorList>
            <person name="Vandepol N."/>
            <person name="Liber J."/>
            <person name="Desiro A."/>
            <person name="Na H."/>
            <person name="Kennedy M."/>
            <person name="Barry K."/>
            <person name="Grigoriev I.V."/>
            <person name="Miller A.N."/>
            <person name="O'Donnell K."/>
            <person name="Stajich J.E."/>
            <person name="Bonito G."/>
        </authorList>
    </citation>
    <scope>NUCLEOTIDE SEQUENCE</scope>
    <source>
        <strain evidence="21">CK1249</strain>
    </source>
</reference>
<dbReference type="GO" id="GO:0016604">
    <property type="term" value="C:nuclear body"/>
    <property type="evidence" value="ECO:0007669"/>
    <property type="project" value="UniProtKB-SubCell"/>
</dbReference>
<dbReference type="Pfam" id="PF23419">
    <property type="entry name" value="WD40_RFWD3"/>
    <property type="match status" value="1"/>
</dbReference>
<evidence type="ECO:0000256" key="7">
    <source>
        <dbReference type="ARBA" id="ARBA00022679"/>
    </source>
</evidence>
<comment type="pathway">
    <text evidence="3">Protein modification; protein ubiquitination.</text>
</comment>
<dbReference type="InterPro" id="IPR001841">
    <property type="entry name" value="Znf_RING"/>
</dbReference>
<keyword evidence="13" id="KW-0862">Zinc</keyword>
<dbReference type="GO" id="GO:0008270">
    <property type="term" value="F:zinc ion binding"/>
    <property type="evidence" value="ECO:0007669"/>
    <property type="project" value="UniProtKB-KW"/>
</dbReference>
<dbReference type="InterPro" id="IPR036322">
    <property type="entry name" value="WD40_repeat_dom_sf"/>
</dbReference>
<dbReference type="PANTHER" id="PTHR16047:SF7">
    <property type="entry name" value="E3 UBIQUITIN-PROTEIN LIGASE RFWD3"/>
    <property type="match status" value="1"/>
</dbReference>
<keyword evidence="5" id="KW-0963">Cytoplasm</keyword>
<comment type="subcellular location">
    <subcellularLocation>
        <location evidence="2">Cytoplasm</location>
    </subcellularLocation>
    <subcellularLocation>
        <location evidence="16">Nucleus</location>
        <location evidence="16">Nuclear body</location>
    </subcellularLocation>
</comment>
<dbReference type="SMART" id="SM00184">
    <property type="entry name" value="RING"/>
    <property type="match status" value="1"/>
</dbReference>
<dbReference type="PROSITE" id="PS50089">
    <property type="entry name" value="ZF_RING_2"/>
    <property type="match status" value="1"/>
</dbReference>
<evidence type="ECO:0000256" key="19">
    <source>
        <dbReference type="SAM" id="MobiDB-lite"/>
    </source>
</evidence>
<keyword evidence="15" id="KW-0539">Nucleus</keyword>
<sequence length="705" mass="77987">MNDFADVQDAALASDIDNDSGEDSGHAGIDEVQILQQPPEEAQSALEHSTPSQDQDFQSQVQVVIRPRAGAGENLVPEPRPRNIETEESTCSICFEPWTNSGIHRLVSIKCGHLFGENCILKWIAQHSRDGVVKCPECNHPAKRKDVRRIWSKSVVVLDTVEKEEAYSRVKKEQELRMRCEKDLAHSRMAYEMLKAEMTKLQKKCDRQRALKRRYRLEVQRLKLTNPETDIVKKFAYQPLRTIPVSASSTGMAHYLSYRPDEEMLVCSRQINTRHGIAKVSMRDYSNNLNDFIPIHTQAIRDVQCYNVDPFANKSLVLTASMDKTLKISSTASQQVVLTYDLQAPVWSCCWSRTNPFTVYCSVKGKQTGILTLDLRNTKAPVAVFSQPSLIGHSPIHSMSHIGPSQSQAREAILCGNLEGAFIYNFDSDSPFGSLSQDSITSGSQGSVSGQHVGESAEPRRVPLRLQGASCSSVSFDPVSRHWMASYKFLGSPFTQHIRGTLEIDTFGGELELKSEYRVTGGQPVSSMSRTTIFSRLNGAVHMAAGSMGMSYVWYDALKSSTPATSTCVAQSGIVTTASQVALAHGNASMERVVLEMPESNVGQGRAAIKDMKPVVVGVDEFLVALSDKELELYRWADITPHGDADESDEMDGDEGGSEPEREEDYDSSNKGKRRRVGDHGGEDESRAANVMDVADITIDDTFAE</sequence>
<dbReference type="Gene3D" id="3.30.40.10">
    <property type="entry name" value="Zinc/RING finger domain, C3HC4 (zinc finger)"/>
    <property type="match status" value="1"/>
</dbReference>
<name>A0A9P6M2C0_MORAP</name>
<evidence type="ECO:0000256" key="6">
    <source>
        <dbReference type="ARBA" id="ARBA00022574"/>
    </source>
</evidence>
<feature type="coiled-coil region" evidence="18">
    <location>
        <begin position="184"/>
        <end position="218"/>
    </location>
</feature>
<evidence type="ECO:0000256" key="5">
    <source>
        <dbReference type="ARBA" id="ARBA00022490"/>
    </source>
</evidence>
<dbReference type="GO" id="GO:0005737">
    <property type="term" value="C:cytoplasm"/>
    <property type="evidence" value="ECO:0007669"/>
    <property type="project" value="UniProtKB-SubCell"/>
</dbReference>
<feature type="region of interest" description="Disordered" evidence="19">
    <location>
        <begin position="641"/>
        <end position="705"/>
    </location>
</feature>
<feature type="compositionally biased region" description="Acidic residues" evidence="19">
    <location>
        <begin position="646"/>
        <end position="667"/>
    </location>
</feature>
<dbReference type="SUPFAM" id="SSF57850">
    <property type="entry name" value="RING/U-box"/>
    <property type="match status" value="1"/>
</dbReference>
<evidence type="ECO:0000313" key="21">
    <source>
        <dbReference type="EMBL" id="KAF9962892.1"/>
    </source>
</evidence>
<dbReference type="GO" id="GO:0036297">
    <property type="term" value="P:interstrand cross-link repair"/>
    <property type="evidence" value="ECO:0007669"/>
    <property type="project" value="InterPro"/>
</dbReference>
<evidence type="ECO:0000256" key="2">
    <source>
        <dbReference type="ARBA" id="ARBA00004496"/>
    </source>
</evidence>
<keyword evidence="18" id="KW-0175">Coiled coil</keyword>
<evidence type="ECO:0000256" key="14">
    <source>
        <dbReference type="ARBA" id="ARBA00023204"/>
    </source>
</evidence>
<evidence type="ECO:0000256" key="1">
    <source>
        <dbReference type="ARBA" id="ARBA00000900"/>
    </source>
</evidence>
<dbReference type="Proteomes" id="UP000738359">
    <property type="component" value="Unassembled WGS sequence"/>
</dbReference>
<evidence type="ECO:0000256" key="16">
    <source>
        <dbReference type="ARBA" id="ARBA00034306"/>
    </source>
</evidence>
<keyword evidence="22" id="KW-1185">Reference proteome</keyword>
<feature type="region of interest" description="Disordered" evidence="19">
    <location>
        <begin position="1"/>
        <end position="58"/>
    </location>
</feature>
<keyword evidence="9" id="KW-0677">Repeat</keyword>
<dbReference type="InterPro" id="IPR037381">
    <property type="entry name" value="RFWD3"/>
</dbReference>
<dbReference type="Gene3D" id="2.130.10.10">
    <property type="entry name" value="YVTN repeat-like/Quinoprotein amine dehydrogenase"/>
    <property type="match status" value="1"/>
</dbReference>
<dbReference type="CDD" id="cd16450">
    <property type="entry name" value="mRING-C3HGC3_RFWD3"/>
    <property type="match status" value="1"/>
</dbReference>
<dbReference type="InterPro" id="IPR056527">
    <property type="entry name" value="WD40_RFWD3"/>
</dbReference>
<accession>A0A9P6M2C0</accession>
<dbReference type="OrthoDB" id="8062037at2759"/>
<evidence type="ECO:0000259" key="20">
    <source>
        <dbReference type="PROSITE" id="PS50089"/>
    </source>
</evidence>
<dbReference type="SUPFAM" id="SSF50978">
    <property type="entry name" value="WD40 repeat-like"/>
    <property type="match status" value="1"/>
</dbReference>
<protein>
    <recommendedName>
        <fullName evidence="4">RING-type E3 ubiquitin transferase</fullName>
        <ecNumber evidence="4">2.3.2.27</ecNumber>
    </recommendedName>
</protein>
<evidence type="ECO:0000256" key="11">
    <source>
        <dbReference type="ARBA" id="ARBA00022771"/>
    </source>
</evidence>
<keyword evidence="8" id="KW-0479">Metal-binding</keyword>
<dbReference type="InterPro" id="IPR013083">
    <property type="entry name" value="Znf_RING/FYVE/PHD"/>
</dbReference>
<gene>
    <name evidence="21" type="primary">RFWD3</name>
    <name evidence="21" type="ORF">BGZ70_007810</name>
</gene>
<feature type="compositionally biased region" description="Basic and acidic residues" evidence="19">
    <location>
        <begin position="678"/>
        <end position="687"/>
    </location>
</feature>
<keyword evidence="10" id="KW-0227">DNA damage</keyword>
<evidence type="ECO:0000256" key="4">
    <source>
        <dbReference type="ARBA" id="ARBA00012483"/>
    </source>
</evidence>
<comment type="catalytic activity">
    <reaction evidence="1">
        <text>S-ubiquitinyl-[E2 ubiquitin-conjugating enzyme]-L-cysteine + [acceptor protein]-L-lysine = [E2 ubiquitin-conjugating enzyme]-L-cysteine + N(6)-ubiquitinyl-[acceptor protein]-L-lysine.</text>
        <dbReference type="EC" id="2.3.2.27"/>
    </reaction>
</comment>